<keyword evidence="2" id="KW-0472">Membrane</keyword>
<dbReference type="InterPro" id="IPR046468">
    <property type="entry name" value="Spt20-like_SEP"/>
</dbReference>
<feature type="compositionally biased region" description="Low complexity" evidence="1">
    <location>
        <begin position="957"/>
        <end position="1009"/>
    </location>
</feature>
<keyword evidence="5" id="KW-1185">Reference proteome</keyword>
<comment type="caution">
    <text evidence="4">The sequence shown here is derived from an EMBL/GenBank/DDBJ whole genome shotgun (WGS) entry which is preliminary data.</text>
</comment>
<feature type="compositionally biased region" description="Basic and acidic residues" evidence="1">
    <location>
        <begin position="904"/>
        <end position="933"/>
    </location>
</feature>
<dbReference type="GO" id="GO:0003712">
    <property type="term" value="F:transcription coregulator activity"/>
    <property type="evidence" value="ECO:0007669"/>
    <property type="project" value="InterPro"/>
</dbReference>
<feature type="region of interest" description="Disordered" evidence="1">
    <location>
        <begin position="904"/>
        <end position="1098"/>
    </location>
</feature>
<feature type="compositionally biased region" description="Low complexity" evidence="1">
    <location>
        <begin position="1335"/>
        <end position="1350"/>
    </location>
</feature>
<feature type="compositionally biased region" description="Low complexity" evidence="1">
    <location>
        <begin position="1020"/>
        <end position="1030"/>
    </location>
</feature>
<feature type="compositionally biased region" description="Polar residues" evidence="1">
    <location>
        <begin position="1036"/>
        <end position="1045"/>
    </location>
</feature>
<keyword evidence="2" id="KW-1133">Transmembrane helix</keyword>
<dbReference type="GeneID" id="30025527"/>
<gene>
    <name evidence="4" type="ORF">ISF_09235</name>
</gene>
<feature type="region of interest" description="Disordered" evidence="1">
    <location>
        <begin position="512"/>
        <end position="545"/>
    </location>
</feature>
<evidence type="ECO:0000313" key="4">
    <source>
        <dbReference type="EMBL" id="OAA52852.1"/>
    </source>
</evidence>
<feature type="region of interest" description="Disordered" evidence="1">
    <location>
        <begin position="755"/>
        <end position="780"/>
    </location>
</feature>
<dbReference type="STRING" id="1081104.A0A167LAN1"/>
<dbReference type="RefSeq" id="XP_018699941.1">
    <property type="nucleotide sequence ID" value="XM_018852838.1"/>
</dbReference>
<feature type="region of interest" description="Disordered" evidence="1">
    <location>
        <begin position="1284"/>
        <end position="1305"/>
    </location>
</feature>
<dbReference type="PANTHER" id="PTHR13526:SF8">
    <property type="entry name" value="TRANSCRIPTION FACTOR SPT20 HOMOLOG"/>
    <property type="match status" value="1"/>
</dbReference>
<dbReference type="Proteomes" id="UP000076744">
    <property type="component" value="Unassembled WGS sequence"/>
</dbReference>
<feature type="compositionally biased region" description="Polar residues" evidence="1">
    <location>
        <begin position="266"/>
        <end position="281"/>
    </location>
</feature>
<feature type="region of interest" description="Disordered" evidence="1">
    <location>
        <begin position="158"/>
        <end position="183"/>
    </location>
</feature>
<feature type="region of interest" description="Disordered" evidence="1">
    <location>
        <begin position="1335"/>
        <end position="1354"/>
    </location>
</feature>
<feature type="compositionally biased region" description="Polar residues" evidence="1">
    <location>
        <begin position="522"/>
        <end position="541"/>
    </location>
</feature>
<dbReference type="GO" id="GO:0000124">
    <property type="term" value="C:SAGA complex"/>
    <property type="evidence" value="ECO:0007669"/>
    <property type="project" value="InterPro"/>
</dbReference>
<dbReference type="GO" id="GO:0006357">
    <property type="term" value="P:regulation of transcription by RNA polymerase II"/>
    <property type="evidence" value="ECO:0007669"/>
    <property type="project" value="TreeGrafter"/>
</dbReference>
<proteinExistence type="predicted"/>
<evidence type="ECO:0000313" key="5">
    <source>
        <dbReference type="Proteomes" id="UP000076744"/>
    </source>
</evidence>
<evidence type="ECO:0000256" key="2">
    <source>
        <dbReference type="SAM" id="Phobius"/>
    </source>
</evidence>
<feature type="domain" description="Spt20-like SEP" evidence="3">
    <location>
        <begin position="569"/>
        <end position="819"/>
    </location>
</feature>
<dbReference type="OrthoDB" id="5327700at2759"/>
<dbReference type="Pfam" id="PF12090">
    <property type="entry name" value="Spt20_SEP"/>
    <property type="match status" value="1"/>
</dbReference>
<keyword evidence="2" id="KW-0812">Transmembrane</keyword>
<feature type="compositionally biased region" description="Pro residues" evidence="1">
    <location>
        <begin position="755"/>
        <end position="773"/>
    </location>
</feature>
<name>A0A167LAN1_CORFA</name>
<dbReference type="EMBL" id="AZHB01000044">
    <property type="protein sequence ID" value="OAA52852.1"/>
    <property type="molecule type" value="Genomic_DNA"/>
</dbReference>
<evidence type="ECO:0000256" key="1">
    <source>
        <dbReference type="SAM" id="MobiDB-lite"/>
    </source>
</evidence>
<feature type="region of interest" description="Disordered" evidence="1">
    <location>
        <begin position="690"/>
        <end position="712"/>
    </location>
</feature>
<sequence length="1459" mass="159049">MPSPSDRRRGVWSHWVPLVVTVTIASAGLVVWALSQRKEEEHPSYDQEHEHLDYENADYGDNPPYGATNRGPHPGPKSGGADTQSRPGYAEPPPRSGDDTYGTQAEASASNWGARMSGALRRTPSPQQFFDSTGKTITAGVAAAGAVIGKTLASIREEDKYPDDSRVWSEEADAKKDRGPVSDNKRRRTVAVVVSADSPLGRFADDDAHEHASILSHIPRQNDFSRVKLFVLIYAPDLKDNALETTTSNLPQSSLSSSFSNIGHDQAQTPGEESKNPLSSTENSAFNAVYSQALALVDKEAMILPFTTSNGHVHVLRHLQPEVIYLQESLSGDNGSIITSMQTWLRHDIMLVVGAESGSGGLADSESEAERTTKTQKWWQRPERVGRGRGIIVVDILARFLRDGIAEHDQVAPPTTCAEQVATTIGIEFCQPLDLFINVRVLTGSEDPYDRAATGGQHHLHAHSAGRGTGINGVVAYPTASSSPALANKKMAATAKPPASAVGGAAVIPTVRPVNRARRDPGSQTLGRHSRNSAGKRTGSISDDAAANGGGTLPYVVSDSYILTKHAGSPPSLVVHLHATHFRFDGQDGMFPYKSPMKLFLEHVRVRTIPHDLLQYFVQNKVAFYDGCLIVQLHDHKSAAQSKDIARPTSASTKTVASSVHNYNQWLTPSPYLPFPKDEQGANDGIKKTEEDVKQVEGKSSQVDGQEEKRPKVAAKPKVFTVVLHPTPESLYMDLQIKATTPKGIPETYVPPPTPLSLGNPPTPTVNTMPPPAKRQRRDKTELDGSNIYIAEGQILLATVAPLILTPTKNAEETIALLEAMSHPKHTELPPQPKTRKRTVAEVAADEAAAADQERYMLVLDERLSSINASGQSAGAADGDAQNGAATFEPRFERFKAIEEIKRQHAEKKEQEKIKQQENDRRLAEQRLQHQREQQAAAQRAEAERARQAAINRENQLRQAEAQRQALANRQAQAAQSAQAQQAAQMAQRNNQGGMAPNGGAANPGIQNGMHGAAQARFPSQMAQAQAASSPIVRQGTPQNMSSPMVGSAAMQPSNSGAAGSPPRPPSVVQNPMSAPMAHNMSARGSQQSHASGTPRMPNATPNMAHATPINRQAMGATPRMTQASPPPNMMAQASQAGGNMAGNMTNTMGMPNNHAMNPQNQMLAQQLAAQQRLMQQQQVAAMQNSGTPTMNGQPITQQQQQQLMALFQRQALLQQQQQQGGVLTPQQQQQQALYQQQLQHLQSGQLRQMPPQIQQQIQQMARMGQFGQMGNAMQRQMSQAMNSNANNMQNGNGPNMQAMAAMQQQMQQQQMQQQAQAQALQQQAQQQQQQQQLQQQQPQQQPQGQQGQANFGQNMTPQQRMMSMQISAHAKNLFQRLVATTAPKYGGPEHIPSETMDRMRHVATMQAQQQVQTQFMQRRAQVAQQQQQQLMMQQQQQQQQQQQSMQGMGGGMMGPQGM</sequence>
<feature type="compositionally biased region" description="Polar residues" evidence="1">
    <location>
        <begin position="1083"/>
        <end position="1092"/>
    </location>
</feature>
<feature type="compositionally biased region" description="Low complexity" evidence="1">
    <location>
        <begin position="248"/>
        <end position="261"/>
    </location>
</feature>
<protein>
    <submittedName>
        <fullName evidence="4">Spt20 family</fullName>
    </submittedName>
</protein>
<reference evidence="4 5" key="1">
    <citation type="journal article" date="2016" name="Genome Biol. Evol.">
        <title>Divergent and convergent evolution of fungal pathogenicity.</title>
        <authorList>
            <person name="Shang Y."/>
            <person name="Xiao G."/>
            <person name="Zheng P."/>
            <person name="Cen K."/>
            <person name="Zhan S."/>
            <person name="Wang C."/>
        </authorList>
    </citation>
    <scope>NUCLEOTIDE SEQUENCE [LARGE SCALE GENOMIC DNA]</scope>
    <source>
        <strain evidence="4 5">ARSEF 2679</strain>
    </source>
</reference>
<organism evidence="4 5">
    <name type="scientific">Cordyceps fumosorosea (strain ARSEF 2679)</name>
    <name type="common">Isaria fumosorosea</name>
    <dbReference type="NCBI Taxonomy" id="1081104"/>
    <lineage>
        <taxon>Eukaryota</taxon>
        <taxon>Fungi</taxon>
        <taxon>Dikarya</taxon>
        <taxon>Ascomycota</taxon>
        <taxon>Pezizomycotina</taxon>
        <taxon>Sordariomycetes</taxon>
        <taxon>Hypocreomycetidae</taxon>
        <taxon>Hypocreales</taxon>
        <taxon>Cordycipitaceae</taxon>
        <taxon>Cordyceps</taxon>
    </lineage>
</organism>
<dbReference type="PANTHER" id="PTHR13526">
    <property type="entry name" value="TRANSCRIPTION FACTOR SPT20 HOMOLOG"/>
    <property type="match status" value="1"/>
</dbReference>
<evidence type="ECO:0000259" key="3">
    <source>
        <dbReference type="Pfam" id="PF12090"/>
    </source>
</evidence>
<feature type="transmembrane region" description="Helical" evidence="2">
    <location>
        <begin position="12"/>
        <end position="34"/>
    </location>
</feature>
<feature type="region of interest" description="Disordered" evidence="1">
    <location>
        <begin position="1439"/>
        <end position="1459"/>
    </location>
</feature>
<dbReference type="InterPro" id="IPR021950">
    <property type="entry name" value="Spt20"/>
</dbReference>
<accession>A0A167LAN1</accession>
<feature type="compositionally biased region" description="Basic and acidic residues" evidence="1">
    <location>
        <begin position="38"/>
        <end position="54"/>
    </location>
</feature>
<feature type="compositionally biased region" description="Gly residues" evidence="1">
    <location>
        <begin position="1448"/>
        <end position="1459"/>
    </location>
</feature>
<feature type="region of interest" description="Disordered" evidence="1">
    <location>
        <begin position="38"/>
        <end position="104"/>
    </location>
</feature>
<feature type="region of interest" description="Disordered" evidence="1">
    <location>
        <begin position="247"/>
        <end position="281"/>
    </location>
</feature>